<organism evidence="2 3">
    <name type="scientific">Vagococcus carniphilus</name>
    <dbReference type="NCBI Taxonomy" id="218144"/>
    <lineage>
        <taxon>Bacteria</taxon>
        <taxon>Bacillati</taxon>
        <taxon>Bacillota</taxon>
        <taxon>Bacilli</taxon>
        <taxon>Lactobacillales</taxon>
        <taxon>Enterococcaceae</taxon>
        <taxon>Vagococcus</taxon>
    </lineage>
</organism>
<dbReference type="OrthoDB" id="7066280at2"/>
<keyword evidence="1" id="KW-0175">Coiled coil</keyword>
<evidence type="ECO:0000256" key="1">
    <source>
        <dbReference type="SAM" id="Coils"/>
    </source>
</evidence>
<dbReference type="GeneID" id="95581927"/>
<keyword evidence="3" id="KW-1185">Reference proteome</keyword>
<name>A0A430AZS8_9ENTE</name>
<feature type="coiled-coil region" evidence="1">
    <location>
        <begin position="17"/>
        <end position="51"/>
    </location>
</feature>
<evidence type="ECO:0000313" key="3">
    <source>
        <dbReference type="Proteomes" id="UP000288028"/>
    </source>
</evidence>
<reference evidence="2 3" key="1">
    <citation type="submission" date="2017-05" db="EMBL/GenBank/DDBJ databases">
        <title>Vagococcus spp. assemblies.</title>
        <authorList>
            <person name="Gulvik C.A."/>
        </authorList>
    </citation>
    <scope>NUCLEOTIDE SEQUENCE [LARGE SCALE GENOMIC DNA]</scope>
    <source>
        <strain evidence="2 3">SS1714</strain>
    </source>
</reference>
<dbReference type="RefSeq" id="WP_126794295.1">
    <property type="nucleotide sequence ID" value="NZ_CP060720.1"/>
</dbReference>
<gene>
    <name evidence="2" type="ORF">CBF28_08905</name>
</gene>
<accession>A0A430AZS8</accession>
<dbReference type="Proteomes" id="UP000288028">
    <property type="component" value="Unassembled WGS sequence"/>
</dbReference>
<evidence type="ECO:0000313" key="2">
    <source>
        <dbReference type="EMBL" id="RSU13597.1"/>
    </source>
</evidence>
<proteinExistence type="predicted"/>
<protein>
    <submittedName>
        <fullName evidence="2">Uncharacterized protein</fullName>
    </submittedName>
</protein>
<dbReference type="Gene3D" id="1.25.40.10">
    <property type="entry name" value="Tetratricopeptide repeat domain"/>
    <property type="match status" value="1"/>
</dbReference>
<dbReference type="AlphaFoldDB" id="A0A430AZS8"/>
<comment type="caution">
    <text evidence="2">The sequence shown here is derived from an EMBL/GenBank/DDBJ whole genome shotgun (WGS) entry which is preliminary data.</text>
</comment>
<sequence length="131" mass="15130">MFNFMKKKKNKESVVESKLTEEEIAELDMKLEKLITEVKEISDDNNETKAEMYEQIGLIQSEVDRIDDAILSLEKSLDYKLSIGDGYKKLMSLYNAKRAMAAKEGNDAGIDFYMDKMDEMRQIAKKVTLSR</sequence>
<dbReference type="InterPro" id="IPR011990">
    <property type="entry name" value="TPR-like_helical_dom_sf"/>
</dbReference>
<dbReference type="EMBL" id="NGKB01000008">
    <property type="protein sequence ID" value="RSU13597.1"/>
    <property type="molecule type" value="Genomic_DNA"/>
</dbReference>